<evidence type="ECO:0000256" key="1">
    <source>
        <dbReference type="SAM" id="MobiDB-lite"/>
    </source>
</evidence>
<proteinExistence type="predicted"/>
<dbReference type="EMBL" id="BMAT01004447">
    <property type="protein sequence ID" value="GFR73342.1"/>
    <property type="molecule type" value="Genomic_DNA"/>
</dbReference>
<feature type="compositionally biased region" description="Basic and acidic residues" evidence="1">
    <location>
        <begin position="140"/>
        <end position="153"/>
    </location>
</feature>
<comment type="caution">
    <text evidence="2">The sequence shown here is derived from an EMBL/GenBank/DDBJ whole genome shotgun (WGS) entry which is preliminary data.</text>
</comment>
<organism evidence="2 3">
    <name type="scientific">Elysia marginata</name>
    <dbReference type="NCBI Taxonomy" id="1093978"/>
    <lineage>
        <taxon>Eukaryota</taxon>
        <taxon>Metazoa</taxon>
        <taxon>Spiralia</taxon>
        <taxon>Lophotrochozoa</taxon>
        <taxon>Mollusca</taxon>
        <taxon>Gastropoda</taxon>
        <taxon>Heterobranchia</taxon>
        <taxon>Euthyneura</taxon>
        <taxon>Panpulmonata</taxon>
        <taxon>Sacoglossa</taxon>
        <taxon>Placobranchoidea</taxon>
        <taxon>Plakobranchidae</taxon>
        <taxon>Elysia</taxon>
    </lineage>
</organism>
<protein>
    <submittedName>
        <fullName evidence="2">Uncharacterized protein</fullName>
    </submittedName>
</protein>
<name>A0AAV4FIU0_9GAST</name>
<evidence type="ECO:0000313" key="2">
    <source>
        <dbReference type="EMBL" id="GFR73342.1"/>
    </source>
</evidence>
<dbReference type="AlphaFoldDB" id="A0AAV4FIU0"/>
<gene>
    <name evidence="2" type="ORF">ElyMa_002134400</name>
</gene>
<dbReference type="Proteomes" id="UP000762676">
    <property type="component" value="Unassembled WGS sequence"/>
</dbReference>
<feature type="compositionally biased region" description="Basic and acidic residues" evidence="1">
    <location>
        <begin position="45"/>
        <end position="59"/>
    </location>
</feature>
<sequence>MIGYFVTEGSNTPCRPQPRPFPNHKQQLATEKQPRSRASEIYSTAERRVDQGYSEDSRSSRGVPVGALRYAKGPKSSQSSSQTVETKQLTLITTKMGPYKAFNKDCSFTDCNKFQNSIPGLAADSKMTYPDTYNTGSTTFEERDKTSSVDTKESIPSPHNVPRR</sequence>
<accession>A0AAV4FIU0</accession>
<keyword evidence="3" id="KW-1185">Reference proteome</keyword>
<evidence type="ECO:0000313" key="3">
    <source>
        <dbReference type="Proteomes" id="UP000762676"/>
    </source>
</evidence>
<feature type="compositionally biased region" description="Polar residues" evidence="1">
    <location>
        <begin position="75"/>
        <end position="86"/>
    </location>
</feature>
<feature type="region of interest" description="Disordered" evidence="1">
    <location>
        <begin position="121"/>
        <end position="164"/>
    </location>
</feature>
<reference evidence="2 3" key="1">
    <citation type="journal article" date="2021" name="Elife">
        <title>Chloroplast acquisition without the gene transfer in kleptoplastic sea slugs, Plakobranchus ocellatus.</title>
        <authorList>
            <person name="Maeda T."/>
            <person name="Takahashi S."/>
            <person name="Yoshida T."/>
            <person name="Shimamura S."/>
            <person name="Takaki Y."/>
            <person name="Nagai Y."/>
            <person name="Toyoda A."/>
            <person name="Suzuki Y."/>
            <person name="Arimoto A."/>
            <person name="Ishii H."/>
            <person name="Satoh N."/>
            <person name="Nishiyama T."/>
            <person name="Hasebe M."/>
            <person name="Maruyama T."/>
            <person name="Minagawa J."/>
            <person name="Obokata J."/>
            <person name="Shigenobu S."/>
        </authorList>
    </citation>
    <scope>NUCLEOTIDE SEQUENCE [LARGE SCALE GENOMIC DNA]</scope>
</reference>
<feature type="region of interest" description="Disordered" evidence="1">
    <location>
        <begin position="1"/>
        <end position="86"/>
    </location>
</feature>